<evidence type="ECO:0000313" key="3">
    <source>
        <dbReference type="Proteomes" id="UP000231586"/>
    </source>
</evidence>
<evidence type="ECO:0000259" key="1">
    <source>
        <dbReference type="PROSITE" id="PS51186"/>
    </source>
</evidence>
<dbReference type="InterPro" id="IPR051908">
    <property type="entry name" value="Ribosomal_N-acetyltransferase"/>
</dbReference>
<proteinExistence type="predicted"/>
<dbReference type="Proteomes" id="UP000231586">
    <property type="component" value="Unassembled WGS sequence"/>
</dbReference>
<dbReference type="RefSeq" id="WP_100350968.1">
    <property type="nucleotide sequence ID" value="NZ_PGTZ01000011.1"/>
</dbReference>
<keyword evidence="2" id="KW-0808">Transferase</keyword>
<dbReference type="OrthoDB" id="3466127at2"/>
<dbReference type="InterPro" id="IPR000182">
    <property type="entry name" value="GNAT_dom"/>
</dbReference>
<dbReference type="AlphaFoldDB" id="A0A2M8W449"/>
<feature type="domain" description="N-acetyltransferase" evidence="1">
    <location>
        <begin position="20"/>
        <end position="193"/>
    </location>
</feature>
<comment type="caution">
    <text evidence="2">The sequence shown here is derived from an EMBL/GenBank/DDBJ whole genome shotgun (WGS) entry which is preliminary data.</text>
</comment>
<gene>
    <name evidence="2" type="ORF">CLV34_2878</name>
</gene>
<dbReference type="Gene3D" id="3.40.630.30">
    <property type="match status" value="1"/>
</dbReference>
<dbReference type="PANTHER" id="PTHR43441:SF11">
    <property type="entry name" value="RIBOSOMAL-PROTEIN-SERINE ACETYLTRANSFERASE"/>
    <property type="match status" value="1"/>
</dbReference>
<dbReference type="SUPFAM" id="SSF55729">
    <property type="entry name" value="Acyl-CoA N-acyltransferases (Nat)"/>
    <property type="match status" value="1"/>
</dbReference>
<dbReference type="InterPro" id="IPR016181">
    <property type="entry name" value="Acyl_CoA_acyltransferase"/>
</dbReference>
<dbReference type="GO" id="GO:1990189">
    <property type="term" value="F:protein N-terminal-serine acetyltransferase activity"/>
    <property type="evidence" value="ECO:0007669"/>
    <property type="project" value="TreeGrafter"/>
</dbReference>
<sequence>MAPDPVLWPFPALRVVSGDLELRYLDDSTLDELAHLAADGVHAPDAMPFLVPWSRGTPSEVARRVLAFQWQTRGALASGEGPLRLELAVFHRGAPVGVQGFSGRDVPVVRTVETGSWLGRRHQGQGLGTRMRRVMLHLLFEGFGLTEATTTAFVDNAPSNGVTRRLGYTPEGTELVARDGSPVVVNRYRLTREAWLAQPGRPDVVMHGVEPVRSFLGL</sequence>
<dbReference type="GO" id="GO:0005737">
    <property type="term" value="C:cytoplasm"/>
    <property type="evidence" value="ECO:0007669"/>
    <property type="project" value="TreeGrafter"/>
</dbReference>
<accession>A0A2M8W449</accession>
<dbReference type="PROSITE" id="PS51186">
    <property type="entry name" value="GNAT"/>
    <property type="match status" value="1"/>
</dbReference>
<reference evidence="2 3" key="1">
    <citation type="submission" date="2017-11" db="EMBL/GenBank/DDBJ databases">
        <title>Genomic Encyclopedia of Archaeal and Bacterial Type Strains, Phase II (KMG-II): From Individual Species to Whole Genera.</title>
        <authorList>
            <person name="Goeker M."/>
        </authorList>
    </citation>
    <scope>NUCLEOTIDE SEQUENCE [LARGE SCALE GENOMIC DNA]</scope>
    <source>
        <strain evidence="2 3">DSM 22413</strain>
    </source>
</reference>
<evidence type="ECO:0000313" key="2">
    <source>
        <dbReference type="EMBL" id="PJI85688.1"/>
    </source>
</evidence>
<dbReference type="PANTHER" id="PTHR43441">
    <property type="entry name" value="RIBOSOMAL-PROTEIN-SERINE ACETYLTRANSFERASE"/>
    <property type="match status" value="1"/>
</dbReference>
<dbReference type="EMBL" id="PGTZ01000011">
    <property type="protein sequence ID" value="PJI85688.1"/>
    <property type="molecule type" value="Genomic_DNA"/>
</dbReference>
<dbReference type="Pfam" id="PF13302">
    <property type="entry name" value="Acetyltransf_3"/>
    <property type="match status" value="1"/>
</dbReference>
<name>A0A2M8W449_9MICO</name>
<protein>
    <submittedName>
        <fullName evidence="2">RimJ/RimL family protein N-acetyltransferase</fullName>
    </submittedName>
</protein>
<keyword evidence="3" id="KW-1185">Reference proteome</keyword>
<dbReference type="GO" id="GO:0008999">
    <property type="term" value="F:protein-N-terminal-alanine acetyltransferase activity"/>
    <property type="evidence" value="ECO:0007669"/>
    <property type="project" value="TreeGrafter"/>
</dbReference>
<organism evidence="2 3">
    <name type="scientific">Luteimicrobium subarcticum</name>
    <dbReference type="NCBI Taxonomy" id="620910"/>
    <lineage>
        <taxon>Bacteria</taxon>
        <taxon>Bacillati</taxon>
        <taxon>Actinomycetota</taxon>
        <taxon>Actinomycetes</taxon>
        <taxon>Micrococcales</taxon>
        <taxon>Luteimicrobium</taxon>
    </lineage>
</organism>